<dbReference type="SUPFAM" id="SSF52540">
    <property type="entry name" value="P-loop containing nucleoside triphosphate hydrolases"/>
    <property type="match status" value="1"/>
</dbReference>
<sequence length="175" mass="20155">MATPTFITNLSLTYNVLKTFEDSLVDDIEVPELDECSKWGMGGTIYQGDEQGHGYEGVNLSDPMICKRIPTIQRLLNHLTKMRVLLIRSPPMAGKTSLAQLLEKHLLEEHPGTRVFRISLLWMEADNPEWTFSDRFRWLMGDIGWRQFVSESSHIETILIVDEVQKLYKPDTEDS</sequence>
<evidence type="ECO:0000313" key="2">
    <source>
        <dbReference type="Proteomes" id="UP000789739"/>
    </source>
</evidence>
<comment type="caution">
    <text evidence="1">The sequence shown here is derived from an EMBL/GenBank/DDBJ whole genome shotgun (WGS) entry which is preliminary data.</text>
</comment>
<dbReference type="OrthoDB" id="2421794at2759"/>
<dbReference type="InterPro" id="IPR027417">
    <property type="entry name" value="P-loop_NTPase"/>
</dbReference>
<name>A0A9N9GSS7_9GLOM</name>
<dbReference type="AlphaFoldDB" id="A0A9N9GSS7"/>
<accession>A0A9N9GSS7</accession>
<evidence type="ECO:0000313" key="1">
    <source>
        <dbReference type="EMBL" id="CAG8627231.1"/>
    </source>
</evidence>
<dbReference type="EMBL" id="CAJVPI010001806">
    <property type="protein sequence ID" value="CAG8627231.1"/>
    <property type="molecule type" value="Genomic_DNA"/>
</dbReference>
<proteinExistence type="predicted"/>
<protein>
    <submittedName>
        <fullName evidence="1">10247_t:CDS:1</fullName>
    </submittedName>
</protein>
<feature type="non-terminal residue" evidence="1">
    <location>
        <position position="1"/>
    </location>
</feature>
<organism evidence="1 2">
    <name type="scientific">Paraglomus brasilianum</name>
    <dbReference type="NCBI Taxonomy" id="144538"/>
    <lineage>
        <taxon>Eukaryota</taxon>
        <taxon>Fungi</taxon>
        <taxon>Fungi incertae sedis</taxon>
        <taxon>Mucoromycota</taxon>
        <taxon>Glomeromycotina</taxon>
        <taxon>Glomeromycetes</taxon>
        <taxon>Paraglomerales</taxon>
        <taxon>Paraglomeraceae</taxon>
        <taxon>Paraglomus</taxon>
    </lineage>
</organism>
<gene>
    <name evidence="1" type="ORF">PBRASI_LOCUS9046</name>
</gene>
<dbReference type="Proteomes" id="UP000789739">
    <property type="component" value="Unassembled WGS sequence"/>
</dbReference>
<dbReference type="Gene3D" id="3.40.50.300">
    <property type="entry name" value="P-loop containing nucleotide triphosphate hydrolases"/>
    <property type="match status" value="1"/>
</dbReference>
<reference evidence="1" key="1">
    <citation type="submission" date="2021-06" db="EMBL/GenBank/DDBJ databases">
        <authorList>
            <person name="Kallberg Y."/>
            <person name="Tangrot J."/>
            <person name="Rosling A."/>
        </authorList>
    </citation>
    <scope>NUCLEOTIDE SEQUENCE</scope>
    <source>
        <strain evidence="1">BR232B</strain>
    </source>
</reference>
<keyword evidence="2" id="KW-1185">Reference proteome</keyword>